<organism evidence="2 3">
    <name type="scientific">Pseudomonas fluorescens</name>
    <dbReference type="NCBI Taxonomy" id="294"/>
    <lineage>
        <taxon>Bacteria</taxon>
        <taxon>Pseudomonadati</taxon>
        <taxon>Pseudomonadota</taxon>
        <taxon>Gammaproteobacteria</taxon>
        <taxon>Pseudomonadales</taxon>
        <taxon>Pseudomonadaceae</taxon>
        <taxon>Pseudomonas</taxon>
    </lineage>
</organism>
<reference evidence="2 3" key="1">
    <citation type="submission" date="2019-09" db="EMBL/GenBank/DDBJ databases">
        <authorList>
            <person name="Chandra G."/>
            <person name="Truman W A."/>
        </authorList>
    </citation>
    <scope>NUCLEOTIDE SEQUENCE [LARGE SCALE GENOMIC DNA]</scope>
    <source>
        <strain evidence="2">PS718</strain>
    </source>
</reference>
<name>A0A5E7EE80_PSEFL</name>
<accession>A0A5E7EE80</accession>
<dbReference type="Pfam" id="PF14301">
    <property type="entry name" value="DUF4376"/>
    <property type="match status" value="1"/>
</dbReference>
<dbReference type="AlphaFoldDB" id="A0A5E7EE80"/>
<sequence length="169" mass="18770">MYRAYSNNGVSLRFVEPDWVLSDGEVLFDHEPAIQELEAAFGFDASEVERGRKAQVIADERFRREGVGIVVDGLSIDTTRDSQALIASMGLSAVLDAGYRCNFKTVTGFAELRDSQIIKIAKAVRAHVQACFDRELDLLNALEANTYTDEMLKEGWPDSEPVTLISAHQ</sequence>
<protein>
    <recommendedName>
        <fullName evidence="1">DUF4376 domain-containing protein</fullName>
    </recommendedName>
</protein>
<gene>
    <name evidence="2" type="ORF">PS718_04519</name>
</gene>
<evidence type="ECO:0000313" key="3">
    <source>
        <dbReference type="Proteomes" id="UP000325375"/>
    </source>
</evidence>
<evidence type="ECO:0000313" key="2">
    <source>
        <dbReference type="EMBL" id="VVO24979.1"/>
    </source>
</evidence>
<dbReference type="InterPro" id="IPR025484">
    <property type="entry name" value="DUF4376"/>
</dbReference>
<feature type="domain" description="DUF4376" evidence="1">
    <location>
        <begin position="50"/>
        <end position="148"/>
    </location>
</feature>
<dbReference type="Proteomes" id="UP000325375">
    <property type="component" value="Unassembled WGS sequence"/>
</dbReference>
<proteinExistence type="predicted"/>
<dbReference type="EMBL" id="CABVHX010000025">
    <property type="protein sequence ID" value="VVO24979.1"/>
    <property type="molecule type" value="Genomic_DNA"/>
</dbReference>
<dbReference type="RefSeq" id="WP_150604689.1">
    <property type="nucleotide sequence ID" value="NZ_CABVHX010000025.1"/>
</dbReference>
<evidence type="ECO:0000259" key="1">
    <source>
        <dbReference type="Pfam" id="PF14301"/>
    </source>
</evidence>